<accession>A0A5C9A9E6</accession>
<gene>
    <name evidence="2" type="ORF">FV139_04290</name>
</gene>
<dbReference type="SUPFAM" id="SSF53448">
    <property type="entry name" value="Nucleotide-diphospho-sugar transferases"/>
    <property type="match status" value="1"/>
</dbReference>
<dbReference type="CDD" id="cd04196">
    <property type="entry name" value="GT_2_like_d"/>
    <property type="match status" value="1"/>
</dbReference>
<evidence type="ECO:0000313" key="2">
    <source>
        <dbReference type="EMBL" id="TXS96694.1"/>
    </source>
</evidence>
<name>A0A5C9A9E6_9GAMM</name>
<dbReference type="PANTHER" id="PTHR43685:SF11">
    <property type="entry name" value="GLYCOSYLTRANSFERASE TAGX-RELATED"/>
    <property type="match status" value="1"/>
</dbReference>
<protein>
    <submittedName>
        <fullName evidence="2">Glycosyltransferase family 2 protein</fullName>
    </submittedName>
</protein>
<dbReference type="Pfam" id="PF00535">
    <property type="entry name" value="Glycos_transf_2"/>
    <property type="match status" value="1"/>
</dbReference>
<evidence type="ECO:0000259" key="1">
    <source>
        <dbReference type="Pfam" id="PF00535"/>
    </source>
</evidence>
<dbReference type="RefSeq" id="WP_148066958.1">
    <property type="nucleotide sequence ID" value="NZ_VRZA01000001.1"/>
</dbReference>
<dbReference type="EMBL" id="VRZA01000001">
    <property type="protein sequence ID" value="TXS96694.1"/>
    <property type="molecule type" value="Genomic_DNA"/>
</dbReference>
<proteinExistence type="predicted"/>
<dbReference type="AlphaFoldDB" id="A0A5C9A9E6"/>
<dbReference type="PANTHER" id="PTHR43685">
    <property type="entry name" value="GLYCOSYLTRANSFERASE"/>
    <property type="match status" value="1"/>
</dbReference>
<keyword evidence="3" id="KW-1185">Reference proteome</keyword>
<feature type="domain" description="Glycosyltransferase 2-like" evidence="1">
    <location>
        <begin position="10"/>
        <end position="140"/>
    </location>
</feature>
<reference evidence="2 3" key="1">
    <citation type="submission" date="2019-08" db="EMBL/GenBank/DDBJ databases">
        <title>Parahaliea maris sp. nov., isolated from the surface seawater.</title>
        <authorList>
            <person name="Liu Y."/>
        </authorList>
    </citation>
    <scope>NUCLEOTIDE SEQUENCE [LARGE SCALE GENOMIC DNA]</scope>
    <source>
        <strain evidence="2 3">HSLHS9</strain>
    </source>
</reference>
<dbReference type="Proteomes" id="UP000321039">
    <property type="component" value="Unassembled WGS sequence"/>
</dbReference>
<dbReference type="GO" id="GO:0016740">
    <property type="term" value="F:transferase activity"/>
    <property type="evidence" value="ECO:0007669"/>
    <property type="project" value="UniProtKB-KW"/>
</dbReference>
<evidence type="ECO:0000313" key="3">
    <source>
        <dbReference type="Proteomes" id="UP000321039"/>
    </source>
</evidence>
<dbReference type="InterPro" id="IPR050834">
    <property type="entry name" value="Glycosyltransf_2"/>
</dbReference>
<organism evidence="2 3">
    <name type="scientific">Parahaliea maris</name>
    <dbReference type="NCBI Taxonomy" id="2716870"/>
    <lineage>
        <taxon>Bacteria</taxon>
        <taxon>Pseudomonadati</taxon>
        <taxon>Pseudomonadota</taxon>
        <taxon>Gammaproteobacteria</taxon>
        <taxon>Cellvibrionales</taxon>
        <taxon>Halieaceae</taxon>
        <taxon>Parahaliea</taxon>
    </lineage>
</organism>
<keyword evidence="2" id="KW-0808">Transferase</keyword>
<dbReference type="InterPro" id="IPR029044">
    <property type="entry name" value="Nucleotide-diphossugar_trans"/>
</dbReference>
<sequence length="318" mass="36311">MKDQNIFITLATFNGERYLREQIRSIQQQTLTNWTLLISDDGSNDETLKILGDLAQNDSRIVILPRRTGAPGHASNFEHLLMHAVQAHAKFIFLADQDDIWATSKLEMMLASSCISGANYTSVFSDLEIIDSYGRPKGSFMQYTGLDGMHDLNGLLRQNFVVGCSLMIKSEILELALPFPKDLENHDWWLAMCAASLGQLKYLPERLVNYRQHGHNTIGAEISLRRLSKLRYILNRQRRVLDNKIINIAELIGRLQKNRLPVPEVLYSWLKQVSPGGEWRAAWRLLKSEFKPKSKVLLCLQLLALTPLTGTKRSIFYI</sequence>
<comment type="caution">
    <text evidence="2">The sequence shown here is derived from an EMBL/GenBank/DDBJ whole genome shotgun (WGS) entry which is preliminary data.</text>
</comment>
<dbReference type="Gene3D" id="3.90.550.10">
    <property type="entry name" value="Spore Coat Polysaccharide Biosynthesis Protein SpsA, Chain A"/>
    <property type="match status" value="1"/>
</dbReference>
<dbReference type="InterPro" id="IPR001173">
    <property type="entry name" value="Glyco_trans_2-like"/>
</dbReference>